<dbReference type="AlphaFoldDB" id="A0AAD6HBG1"/>
<evidence type="ECO:0000256" key="2">
    <source>
        <dbReference type="ARBA" id="ARBA00022448"/>
    </source>
</evidence>
<keyword evidence="5" id="KW-0067">ATP-binding</keyword>
<dbReference type="Pfam" id="PF00005">
    <property type="entry name" value="ABC_tran"/>
    <property type="match status" value="1"/>
</dbReference>
<reference evidence="10" key="1">
    <citation type="journal article" date="2023" name="IMA Fungus">
        <title>Comparative genomic study of the Penicillium genus elucidates a diverse pangenome and 15 lateral gene transfer events.</title>
        <authorList>
            <person name="Petersen C."/>
            <person name="Sorensen T."/>
            <person name="Nielsen M.R."/>
            <person name="Sondergaard T.E."/>
            <person name="Sorensen J.L."/>
            <person name="Fitzpatrick D.A."/>
            <person name="Frisvad J.C."/>
            <person name="Nielsen K.L."/>
        </authorList>
    </citation>
    <scope>NUCLEOTIDE SEQUENCE</scope>
    <source>
        <strain evidence="10">IBT 17514</strain>
    </source>
</reference>
<keyword evidence="7 8" id="KW-0472">Membrane</keyword>
<evidence type="ECO:0000256" key="5">
    <source>
        <dbReference type="ARBA" id="ARBA00022840"/>
    </source>
</evidence>
<dbReference type="SUPFAM" id="SSF52540">
    <property type="entry name" value="P-loop containing nucleoside triphosphate hydrolases"/>
    <property type="match status" value="1"/>
</dbReference>
<dbReference type="GO" id="GO:0005524">
    <property type="term" value="F:ATP binding"/>
    <property type="evidence" value="ECO:0007669"/>
    <property type="project" value="UniProtKB-KW"/>
</dbReference>
<dbReference type="InterPro" id="IPR050352">
    <property type="entry name" value="ABCG_transporters"/>
</dbReference>
<feature type="transmembrane region" description="Helical" evidence="8">
    <location>
        <begin position="102"/>
        <end position="125"/>
    </location>
</feature>
<dbReference type="EMBL" id="JAQJAN010000020">
    <property type="protein sequence ID" value="KAJ5703952.1"/>
    <property type="molecule type" value="Genomic_DNA"/>
</dbReference>
<dbReference type="SMART" id="SM00382">
    <property type="entry name" value="AAA"/>
    <property type="match status" value="1"/>
</dbReference>
<keyword evidence="11" id="KW-1185">Reference proteome</keyword>
<dbReference type="Gene3D" id="3.40.50.300">
    <property type="entry name" value="P-loop containing nucleotide triphosphate hydrolases"/>
    <property type="match status" value="1"/>
</dbReference>
<evidence type="ECO:0000256" key="4">
    <source>
        <dbReference type="ARBA" id="ARBA00022741"/>
    </source>
</evidence>
<accession>A0AAD6HBG1</accession>
<dbReference type="PANTHER" id="PTHR48041">
    <property type="entry name" value="ABC TRANSPORTER G FAMILY MEMBER 28"/>
    <property type="match status" value="1"/>
</dbReference>
<dbReference type="GO" id="GO:0042626">
    <property type="term" value="F:ATPase-coupled transmembrane transporter activity"/>
    <property type="evidence" value="ECO:0007669"/>
    <property type="project" value="TreeGrafter"/>
</dbReference>
<keyword evidence="6 8" id="KW-1133">Transmembrane helix</keyword>
<dbReference type="GO" id="GO:0016020">
    <property type="term" value="C:membrane"/>
    <property type="evidence" value="ECO:0007669"/>
    <property type="project" value="UniProtKB-SubCell"/>
</dbReference>
<feature type="domain" description="ABC transporter" evidence="9">
    <location>
        <begin position="186"/>
        <end position="425"/>
    </location>
</feature>
<proteinExistence type="predicted"/>
<comment type="subcellular location">
    <subcellularLocation>
        <location evidence="1">Membrane</location>
        <topology evidence="1">Multi-pass membrane protein</topology>
    </subcellularLocation>
</comment>
<dbReference type="InterPro" id="IPR003593">
    <property type="entry name" value="AAA+_ATPase"/>
</dbReference>
<gene>
    <name evidence="10" type="ORF">N7493_011090</name>
</gene>
<evidence type="ECO:0000259" key="9">
    <source>
        <dbReference type="PROSITE" id="PS50893"/>
    </source>
</evidence>
<keyword evidence="3 8" id="KW-0812">Transmembrane</keyword>
<evidence type="ECO:0000256" key="3">
    <source>
        <dbReference type="ARBA" id="ARBA00022692"/>
    </source>
</evidence>
<evidence type="ECO:0000256" key="8">
    <source>
        <dbReference type="SAM" id="Phobius"/>
    </source>
</evidence>
<dbReference type="InterPro" id="IPR017871">
    <property type="entry name" value="ABC_transporter-like_CS"/>
</dbReference>
<name>A0AAD6HBG1_9EURO</name>
<dbReference type="PANTHER" id="PTHR48041:SF91">
    <property type="entry name" value="ABC TRANSPORTER G FAMILY MEMBER 28"/>
    <property type="match status" value="1"/>
</dbReference>
<evidence type="ECO:0000256" key="1">
    <source>
        <dbReference type="ARBA" id="ARBA00004141"/>
    </source>
</evidence>
<comment type="caution">
    <text evidence="10">The sequence shown here is derived from an EMBL/GenBank/DDBJ whole genome shotgun (WGS) entry which is preliminary data.</text>
</comment>
<dbReference type="InterPro" id="IPR027417">
    <property type="entry name" value="P-loop_NTPase"/>
</dbReference>
<dbReference type="PROSITE" id="PS50893">
    <property type="entry name" value="ABC_TRANSPORTER_2"/>
    <property type="match status" value="1"/>
</dbReference>
<evidence type="ECO:0000313" key="11">
    <source>
        <dbReference type="Proteomes" id="UP001215712"/>
    </source>
</evidence>
<evidence type="ECO:0000256" key="7">
    <source>
        <dbReference type="ARBA" id="ARBA00023136"/>
    </source>
</evidence>
<evidence type="ECO:0000256" key="6">
    <source>
        <dbReference type="ARBA" id="ARBA00022989"/>
    </source>
</evidence>
<keyword evidence="4" id="KW-0547">Nucleotide-binding</keyword>
<dbReference type="InterPro" id="IPR003439">
    <property type="entry name" value="ABC_transporter-like_ATP-bd"/>
</dbReference>
<sequence>MSLRGTAAHIVFYGPNNTATFPPEYCPPTIECFATRLQEAHNICDRPQGEYEPAICAPGFYCPSGGKSQIICPKGYFCPIGSVQPTPCIALSICPKGSSRQIYMIGFLCIILLDFFLAALVIYSARWKPPFIGKLLGFISISKLKRDSNFDVDQVDDAGSIIWDQNGTRQEFLSNKFLLSTEKVEISYQNISVRPRNSENMILFEQSGRIQPASFLGVMGFSGSGKSTLMNIISGRARPTTGHVFLNGRVAKPSQLRDLIGFVPQDDILLPDLTVRENIMHSARIRLGGVWNKHEIQEYVDSLIMSLGLAHVQHQLVGSPDNRRISGGERKRVNVGLELAAAPSMLILDEPTSGLDTTTALSLIVSLKALPQRGIAVICVVHQPRVEIFEAFDQLMVLDSGKQVYLDKAADAPNVFHTTTSHESLPRESYVNESASASIDGIKRQRAPWGTCFKVFTKPRSSDSQVRQAIDYSESKECYAVLR</sequence>
<reference evidence="10" key="2">
    <citation type="submission" date="2023-01" db="EMBL/GenBank/DDBJ databases">
        <authorList>
            <person name="Petersen C."/>
        </authorList>
    </citation>
    <scope>NUCLEOTIDE SEQUENCE</scope>
    <source>
        <strain evidence="10">IBT 17514</strain>
    </source>
</reference>
<organism evidence="10 11">
    <name type="scientific">Penicillium malachiteum</name>
    <dbReference type="NCBI Taxonomy" id="1324776"/>
    <lineage>
        <taxon>Eukaryota</taxon>
        <taxon>Fungi</taxon>
        <taxon>Dikarya</taxon>
        <taxon>Ascomycota</taxon>
        <taxon>Pezizomycotina</taxon>
        <taxon>Eurotiomycetes</taxon>
        <taxon>Eurotiomycetidae</taxon>
        <taxon>Eurotiales</taxon>
        <taxon>Aspergillaceae</taxon>
        <taxon>Penicillium</taxon>
    </lineage>
</organism>
<dbReference type="PROSITE" id="PS00211">
    <property type="entry name" value="ABC_TRANSPORTER_1"/>
    <property type="match status" value="1"/>
</dbReference>
<dbReference type="GO" id="GO:0016887">
    <property type="term" value="F:ATP hydrolysis activity"/>
    <property type="evidence" value="ECO:0007669"/>
    <property type="project" value="InterPro"/>
</dbReference>
<dbReference type="CDD" id="cd03213">
    <property type="entry name" value="ABCG_EPDR"/>
    <property type="match status" value="1"/>
</dbReference>
<evidence type="ECO:0000313" key="10">
    <source>
        <dbReference type="EMBL" id="KAJ5703952.1"/>
    </source>
</evidence>
<keyword evidence="2" id="KW-0813">Transport</keyword>
<dbReference type="Proteomes" id="UP001215712">
    <property type="component" value="Unassembled WGS sequence"/>
</dbReference>
<protein>
    <recommendedName>
        <fullName evidence="9">ABC transporter domain-containing protein</fullName>
    </recommendedName>
</protein>